<accession>A0ABU0YY94</accession>
<protein>
    <submittedName>
        <fullName evidence="1">Uncharacterized protein</fullName>
    </submittedName>
</protein>
<evidence type="ECO:0000313" key="1">
    <source>
        <dbReference type="EMBL" id="MDQ7877303.1"/>
    </source>
</evidence>
<reference evidence="1 2" key="1">
    <citation type="submission" date="2023-08" db="EMBL/GenBank/DDBJ databases">
        <title>Microbacterium psychrotolerans sp. nov., a psychrotolerant bacterium isolated from soil in Heilongjiang Province, China.</title>
        <authorList>
            <person name="An P."/>
            <person name="Zhao D."/>
            <person name="Xiang H."/>
        </authorList>
    </citation>
    <scope>NUCLEOTIDE SEQUENCE [LARGE SCALE GENOMIC DNA]</scope>
    <source>
        <strain evidence="1 2">QXD-8</strain>
    </source>
</reference>
<keyword evidence="2" id="KW-1185">Reference proteome</keyword>
<gene>
    <name evidence="1" type="ORF">Q9R08_04865</name>
</gene>
<dbReference type="Proteomes" id="UP001235133">
    <property type="component" value="Unassembled WGS sequence"/>
</dbReference>
<organism evidence="1 2">
    <name type="scientific">Microbacterium psychrotolerans</name>
    <dbReference type="NCBI Taxonomy" id="3068321"/>
    <lineage>
        <taxon>Bacteria</taxon>
        <taxon>Bacillati</taxon>
        <taxon>Actinomycetota</taxon>
        <taxon>Actinomycetes</taxon>
        <taxon>Micrococcales</taxon>
        <taxon>Microbacteriaceae</taxon>
        <taxon>Microbacterium</taxon>
    </lineage>
</organism>
<evidence type="ECO:0000313" key="2">
    <source>
        <dbReference type="Proteomes" id="UP001235133"/>
    </source>
</evidence>
<comment type="caution">
    <text evidence="1">The sequence shown here is derived from an EMBL/GenBank/DDBJ whole genome shotgun (WGS) entry which is preliminary data.</text>
</comment>
<proteinExistence type="predicted"/>
<dbReference type="RefSeq" id="WP_308866734.1">
    <property type="nucleotide sequence ID" value="NZ_JAVFWO010000002.1"/>
</dbReference>
<dbReference type="EMBL" id="JAVFWO010000002">
    <property type="protein sequence ID" value="MDQ7877303.1"/>
    <property type="molecule type" value="Genomic_DNA"/>
</dbReference>
<sequence length="40" mass="4511">MATTTTTHWEARPRPAEETRRLLELLFGPVADTSEEVRAA</sequence>
<name>A0ABU0YY94_9MICO</name>